<feature type="transmembrane region" description="Helical" evidence="12">
    <location>
        <begin position="89"/>
        <end position="113"/>
    </location>
</feature>
<keyword evidence="4" id="KW-0645">Protease</keyword>
<name>A0A8J3I2T6_9CHLR</name>
<comment type="similarity">
    <text evidence="3">Belongs to the peptidase M50B family.</text>
</comment>
<dbReference type="PANTHER" id="PTHR39188">
    <property type="entry name" value="MEMBRANE-ASSOCIATED ZINC METALLOPROTEASE M50B"/>
    <property type="match status" value="1"/>
</dbReference>
<evidence type="ECO:0000313" key="15">
    <source>
        <dbReference type="Proteomes" id="UP000612362"/>
    </source>
</evidence>
<dbReference type="InterPro" id="IPR008915">
    <property type="entry name" value="Peptidase_M50"/>
</dbReference>
<evidence type="ECO:0000256" key="1">
    <source>
        <dbReference type="ARBA" id="ARBA00001947"/>
    </source>
</evidence>
<keyword evidence="11 12" id="KW-0472">Membrane</keyword>
<keyword evidence="15" id="KW-1185">Reference proteome</keyword>
<gene>
    <name evidence="14" type="ORF">KSX_25970</name>
</gene>
<feature type="transmembrane region" description="Helical" evidence="12">
    <location>
        <begin position="12"/>
        <end position="33"/>
    </location>
</feature>
<dbReference type="GO" id="GO:0008237">
    <property type="term" value="F:metallopeptidase activity"/>
    <property type="evidence" value="ECO:0007669"/>
    <property type="project" value="UniProtKB-KW"/>
</dbReference>
<evidence type="ECO:0000256" key="6">
    <source>
        <dbReference type="ARBA" id="ARBA00022723"/>
    </source>
</evidence>
<dbReference type="PANTHER" id="PTHR39188:SF3">
    <property type="entry name" value="STAGE IV SPORULATION PROTEIN FB"/>
    <property type="match status" value="1"/>
</dbReference>
<dbReference type="GO" id="GO:0046872">
    <property type="term" value="F:metal ion binding"/>
    <property type="evidence" value="ECO:0007669"/>
    <property type="project" value="UniProtKB-KW"/>
</dbReference>
<sequence length="271" mass="30002">MQKRRLSLKARFWLQQALAILSLIVSTLVLGVIFRSWPIAIAFMLLLLVHEMGHLLALRVKKLPARGPYFIPLIGAFVTMPRLRKPVDIAFIALAGPFLGGLGALICYAIAWFASARSCPGMIIPGADILDLRLCFLFGEGHFWLVLANIGFYLNLLNLLPMHPLDGGRVAPLISKWLFLLGIPLGIYLVFDTFSARTRLESAISLITLVLVIASVIMTIMNLRRPSYRILPASGKTKLTISLVYLLMVGVLGAGWFMTYHLMNAVNGFPN</sequence>
<dbReference type="Proteomes" id="UP000612362">
    <property type="component" value="Unassembled WGS sequence"/>
</dbReference>
<dbReference type="EMBL" id="BNJF01000001">
    <property type="protein sequence ID" value="GHO44434.1"/>
    <property type="molecule type" value="Genomic_DNA"/>
</dbReference>
<keyword evidence="10" id="KW-0482">Metalloprotease</keyword>
<reference evidence="14" key="1">
    <citation type="submission" date="2020-10" db="EMBL/GenBank/DDBJ databases">
        <title>Taxonomic study of unclassified bacteria belonging to the class Ktedonobacteria.</title>
        <authorList>
            <person name="Yabe S."/>
            <person name="Wang C.M."/>
            <person name="Zheng Y."/>
            <person name="Sakai Y."/>
            <person name="Cavaletti L."/>
            <person name="Monciardini P."/>
            <person name="Donadio S."/>
        </authorList>
    </citation>
    <scope>NUCLEOTIDE SEQUENCE</scope>
    <source>
        <strain evidence="14">SOSP1-1</strain>
    </source>
</reference>
<protein>
    <recommendedName>
        <fullName evidence="13">Peptidase M50 domain-containing protein</fullName>
    </recommendedName>
</protein>
<comment type="caution">
    <text evidence="14">The sequence shown here is derived from an EMBL/GenBank/DDBJ whole genome shotgun (WGS) entry which is preliminary data.</text>
</comment>
<keyword evidence="8" id="KW-0862">Zinc</keyword>
<evidence type="ECO:0000256" key="2">
    <source>
        <dbReference type="ARBA" id="ARBA00004141"/>
    </source>
</evidence>
<evidence type="ECO:0000256" key="12">
    <source>
        <dbReference type="SAM" id="Phobius"/>
    </source>
</evidence>
<evidence type="ECO:0000256" key="5">
    <source>
        <dbReference type="ARBA" id="ARBA00022692"/>
    </source>
</evidence>
<feature type="transmembrane region" description="Helical" evidence="12">
    <location>
        <begin position="67"/>
        <end position="83"/>
    </location>
</feature>
<evidence type="ECO:0000256" key="3">
    <source>
        <dbReference type="ARBA" id="ARBA00007931"/>
    </source>
</evidence>
<dbReference type="RefSeq" id="WP_220193828.1">
    <property type="nucleotide sequence ID" value="NZ_BNJF01000001.1"/>
</dbReference>
<evidence type="ECO:0000256" key="11">
    <source>
        <dbReference type="ARBA" id="ARBA00023136"/>
    </source>
</evidence>
<keyword evidence="7" id="KW-0378">Hydrolase</keyword>
<evidence type="ECO:0000313" key="14">
    <source>
        <dbReference type="EMBL" id="GHO44434.1"/>
    </source>
</evidence>
<feature type="transmembrane region" description="Helical" evidence="12">
    <location>
        <begin position="39"/>
        <end position="60"/>
    </location>
</feature>
<evidence type="ECO:0000259" key="13">
    <source>
        <dbReference type="Pfam" id="PF02163"/>
    </source>
</evidence>
<feature type="transmembrane region" description="Helical" evidence="12">
    <location>
        <begin position="203"/>
        <end position="223"/>
    </location>
</feature>
<keyword evidence="9 12" id="KW-1133">Transmembrane helix</keyword>
<evidence type="ECO:0000256" key="9">
    <source>
        <dbReference type="ARBA" id="ARBA00022989"/>
    </source>
</evidence>
<feature type="transmembrane region" description="Helical" evidence="12">
    <location>
        <begin position="243"/>
        <end position="263"/>
    </location>
</feature>
<evidence type="ECO:0000256" key="10">
    <source>
        <dbReference type="ARBA" id="ARBA00023049"/>
    </source>
</evidence>
<proteinExistence type="inferred from homology"/>
<accession>A0A8J3I2T6</accession>
<comment type="cofactor">
    <cofactor evidence="1">
        <name>Zn(2+)</name>
        <dbReference type="ChEBI" id="CHEBI:29105"/>
    </cofactor>
</comment>
<dbReference type="GO" id="GO:0016020">
    <property type="term" value="C:membrane"/>
    <property type="evidence" value="ECO:0007669"/>
    <property type="project" value="UniProtKB-SubCell"/>
</dbReference>
<comment type="subcellular location">
    <subcellularLocation>
        <location evidence="2">Membrane</location>
        <topology evidence="2">Multi-pass membrane protein</topology>
    </subcellularLocation>
</comment>
<dbReference type="GO" id="GO:0006508">
    <property type="term" value="P:proteolysis"/>
    <property type="evidence" value="ECO:0007669"/>
    <property type="project" value="UniProtKB-KW"/>
</dbReference>
<organism evidence="14 15">
    <name type="scientific">Ktedonospora formicarum</name>
    <dbReference type="NCBI Taxonomy" id="2778364"/>
    <lineage>
        <taxon>Bacteria</taxon>
        <taxon>Bacillati</taxon>
        <taxon>Chloroflexota</taxon>
        <taxon>Ktedonobacteria</taxon>
        <taxon>Ktedonobacterales</taxon>
        <taxon>Ktedonobacteraceae</taxon>
        <taxon>Ktedonospora</taxon>
    </lineage>
</organism>
<evidence type="ECO:0000256" key="4">
    <source>
        <dbReference type="ARBA" id="ARBA00022670"/>
    </source>
</evidence>
<feature type="transmembrane region" description="Helical" evidence="12">
    <location>
        <begin position="174"/>
        <end position="191"/>
    </location>
</feature>
<dbReference type="AlphaFoldDB" id="A0A8J3I2T6"/>
<evidence type="ECO:0000256" key="7">
    <source>
        <dbReference type="ARBA" id="ARBA00022801"/>
    </source>
</evidence>
<evidence type="ECO:0000256" key="8">
    <source>
        <dbReference type="ARBA" id="ARBA00022833"/>
    </source>
</evidence>
<feature type="transmembrane region" description="Helical" evidence="12">
    <location>
        <begin position="134"/>
        <end position="154"/>
    </location>
</feature>
<feature type="domain" description="Peptidase M50" evidence="13">
    <location>
        <begin position="39"/>
        <end position="114"/>
    </location>
</feature>
<keyword evidence="5 12" id="KW-0812">Transmembrane</keyword>
<keyword evidence="6" id="KW-0479">Metal-binding</keyword>
<dbReference type="Pfam" id="PF02163">
    <property type="entry name" value="Peptidase_M50"/>
    <property type="match status" value="1"/>
</dbReference>